<keyword evidence="5" id="KW-0378">Hydrolase</keyword>
<dbReference type="InterPro" id="IPR027417">
    <property type="entry name" value="P-loop_NTPase"/>
</dbReference>
<sequence length="312" mass="34659">MTDIVHVENLVKRYDDLIALDHFNLSIAPGEIFGLLGPNGSGKTTSINCILQLLAYDKGTIELFGEPMTPARYDLKRRIGVVPQQVAVFDELTVRENIDYFCSLYVNDRKRRRALVDEAIDFVGLGDFAKFRPGKLSGGLARRLNIACGIAHKPELIFFDEPTVAVDPQSRNAILEGICRLRDEGATVVYTSHYMEEVEQICSRIMIMDGGRVLAQGTNDELKRMIQMGERVTVEVGAVETATVERLRALEHVLSVELSGGELVCTCEASPHNLVDILDTLRAADVALGRVWSEPPTLNDVFLEITGRELRD</sequence>
<dbReference type="InterPro" id="IPR003593">
    <property type="entry name" value="AAA+_ATPase"/>
</dbReference>
<keyword evidence="2" id="KW-0547">Nucleotide-binding</keyword>
<gene>
    <name evidence="5" type="primary">drrA_1</name>
    <name evidence="5" type="ORF">ERS852381_00359</name>
</gene>
<dbReference type="PANTHER" id="PTHR43582">
    <property type="entry name" value="LINEARMYCIN RESISTANCE ATP-BINDING PROTEIN LNRL"/>
    <property type="match status" value="1"/>
</dbReference>
<evidence type="ECO:0000256" key="3">
    <source>
        <dbReference type="ARBA" id="ARBA00022840"/>
    </source>
</evidence>
<dbReference type="PANTHER" id="PTHR43582:SF2">
    <property type="entry name" value="LINEARMYCIN RESISTANCE ATP-BINDING PROTEIN LNRL"/>
    <property type="match status" value="1"/>
</dbReference>
<keyword evidence="1" id="KW-0813">Transport</keyword>
<dbReference type="PROSITE" id="PS50893">
    <property type="entry name" value="ABC_TRANSPORTER_2"/>
    <property type="match status" value="1"/>
</dbReference>
<dbReference type="Gene3D" id="3.40.50.300">
    <property type="entry name" value="P-loop containing nucleotide triphosphate hydrolases"/>
    <property type="match status" value="1"/>
</dbReference>
<dbReference type="SMART" id="SM00382">
    <property type="entry name" value="AAA"/>
    <property type="match status" value="1"/>
</dbReference>
<evidence type="ECO:0000256" key="1">
    <source>
        <dbReference type="ARBA" id="ARBA00022448"/>
    </source>
</evidence>
<keyword evidence="3 5" id="KW-0067">ATP-binding</keyword>
<dbReference type="InterPro" id="IPR025302">
    <property type="entry name" value="DrrA1/2-like_C"/>
</dbReference>
<reference evidence="5 6" key="1">
    <citation type="submission" date="2015-09" db="EMBL/GenBank/DDBJ databases">
        <authorList>
            <consortium name="Pathogen Informatics"/>
        </authorList>
    </citation>
    <scope>NUCLEOTIDE SEQUENCE [LARGE SCALE GENOMIC DNA]</scope>
    <source>
        <strain evidence="5 6">2789STDY5608823</strain>
    </source>
</reference>
<protein>
    <submittedName>
        <fullName evidence="5">Daunorubicin/doxorubicin resistance ATP-binding protein DrrA</fullName>
        <ecNumber evidence="5">3.6.3.-</ecNumber>
    </submittedName>
</protein>
<dbReference type="Pfam" id="PF13732">
    <property type="entry name" value="DrrA1-3_C"/>
    <property type="match status" value="1"/>
</dbReference>
<dbReference type="AlphaFoldDB" id="A0A173XRE6"/>
<evidence type="ECO:0000313" key="6">
    <source>
        <dbReference type="Proteomes" id="UP000095468"/>
    </source>
</evidence>
<evidence type="ECO:0000256" key="2">
    <source>
        <dbReference type="ARBA" id="ARBA00022741"/>
    </source>
</evidence>
<dbReference type="Pfam" id="PF00005">
    <property type="entry name" value="ABC_tran"/>
    <property type="match status" value="1"/>
</dbReference>
<evidence type="ECO:0000259" key="4">
    <source>
        <dbReference type="PROSITE" id="PS50893"/>
    </source>
</evidence>
<proteinExistence type="predicted"/>
<dbReference type="InterPro" id="IPR003439">
    <property type="entry name" value="ABC_transporter-like_ATP-bd"/>
</dbReference>
<dbReference type="GO" id="GO:0005524">
    <property type="term" value="F:ATP binding"/>
    <property type="evidence" value="ECO:0007669"/>
    <property type="project" value="UniProtKB-KW"/>
</dbReference>
<dbReference type="GO" id="GO:0016887">
    <property type="term" value="F:ATP hydrolysis activity"/>
    <property type="evidence" value="ECO:0007669"/>
    <property type="project" value="InterPro"/>
</dbReference>
<dbReference type="RefSeq" id="WP_055285349.1">
    <property type="nucleotide sequence ID" value="NZ_CYYP01000002.1"/>
</dbReference>
<feature type="domain" description="ABC transporter" evidence="4">
    <location>
        <begin position="5"/>
        <end position="235"/>
    </location>
</feature>
<dbReference type="Proteomes" id="UP000095468">
    <property type="component" value="Unassembled WGS sequence"/>
</dbReference>
<name>A0A173XRE6_9ACTN</name>
<dbReference type="EC" id="3.6.3.-" evidence="5"/>
<accession>A0A173XRE6</accession>
<organism evidence="5 6">
    <name type="scientific">Collinsella aerofaciens</name>
    <dbReference type="NCBI Taxonomy" id="74426"/>
    <lineage>
        <taxon>Bacteria</taxon>
        <taxon>Bacillati</taxon>
        <taxon>Actinomycetota</taxon>
        <taxon>Coriobacteriia</taxon>
        <taxon>Coriobacteriales</taxon>
        <taxon>Coriobacteriaceae</taxon>
        <taxon>Collinsella</taxon>
    </lineage>
</organism>
<evidence type="ECO:0000313" key="5">
    <source>
        <dbReference type="EMBL" id="CUN54133.1"/>
    </source>
</evidence>
<dbReference type="EMBL" id="CYYP01000002">
    <property type="protein sequence ID" value="CUN54133.1"/>
    <property type="molecule type" value="Genomic_DNA"/>
</dbReference>
<dbReference type="SUPFAM" id="SSF52540">
    <property type="entry name" value="P-loop containing nucleoside triphosphate hydrolases"/>
    <property type="match status" value="1"/>
</dbReference>